<proteinExistence type="predicted"/>
<dbReference type="Pfam" id="PF03382">
    <property type="entry name" value="DUF285"/>
    <property type="match status" value="1"/>
</dbReference>
<organism evidence="2 3">
    <name type="scientific">Prymnesium parvum</name>
    <name type="common">Toxic golden alga</name>
    <dbReference type="NCBI Taxonomy" id="97485"/>
    <lineage>
        <taxon>Eukaryota</taxon>
        <taxon>Haptista</taxon>
        <taxon>Haptophyta</taxon>
        <taxon>Prymnesiophyceae</taxon>
        <taxon>Prymnesiales</taxon>
        <taxon>Prymnesiaceae</taxon>
        <taxon>Prymnesium</taxon>
    </lineage>
</organism>
<name>A0AB34IEZ5_PRYPA</name>
<dbReference type="Proteomes" id="UP001515480">
    <property type="component" value="Unassembled WGS sequence"/>
</dbReference>
<reference evidence="2 3" key="1">
    <citation type="journal article" date="2024" name="Science">
        <title>Giant polyketide synthase enzymes in the biosynthesis of giant marine polyether toxins.</title>
        <authorList>
            <person name="Fallon T.R."/>
            <person name="Shende V.V."/>
            <person name="Wierzbicki I.H."/>
            <person name="Pendleton A.L."/>
            <person name="Watervoot N.F."/>
            <person name="Auber R.P."/>
            <person name="Gonzalez D.J."/>
            <person name="Wisecaver J.H."/>
            <person name="Moore B.S."/>
        </authorList>
    </citation>
    <scope>NUCLEOTIDE SEQUENCE [LARGE SCALE GENOMIC DNA]</scope>
    <source>
        <strain evidence="2 3">12B1</strain>
    </source>
</reference>
<comment type="caution">
    <text evidence="2">The sequence shown here is derived from an EMBL/GenBank/DDBJ whole genome shotgun (WGS) entry which is preliminary data.</text>
</comment>
<feature type="region of interest" description="Disordered" evidence="1">
    <location>
        <begin position="134"/>
        <end position="168"/>
    </location>
</feature>
<dbReference type="InterPro" id="IPR005046">
    <property type="entry name" value="DUF285"/>
</dbReference>
<sequence length="433" mass="47037">MFHGATSFNQPLNFDTSSVTTMQGMFSGASSFNQPLNFSSSSVTDMQSMFSGASSFNQSVNLDTSSVTSMNNMFYGASSFDQRPNFNGISSGTSLTDIFVNTHALSDCNKALIYSDLSFITTFTSSHDWSSLACPPSPLAPPPAPPTKPPSIPPPSSPAPIAQITGDPHVRGAHGDSFDFKGADGGIYVLLSAPNLSLAAEFKHQTFFTGYSKLWVHGSWIKRVYWTIRTASNKFLNTTFDVDNPRFNGTRHSTRRQVEGVTLAFRGNSLTVTTPQWVTRATAHARRPHPGLRRLHVSIQPRGAHARVAPHGLLGQTYDGDNMPLHGRRDSYSTLDDGTPTVARKTIGGEVTTRALGEGAIEGSHEMYRVPQLFETAFAFSRFDPSSALVLARNVTQLRALQAVLQCTSNSSTSCARNRAAMQHRARRQSHAG</sequence>
<dbReference type="EMBL" id="JBGBPQ010000030">
    <property type="protein sequence ID" value="KAL1496023.1"/>
    <property type="molecule type" value="Genomic_DNA"/>
</dbReference>
<protein>
    <recommendedName>
        <fullName evidence="4">BspA family leucine-rich repeat surface protein</fullName>
    </recommendedName>
</protein>
<accession>A0AB34IEZ5</accession>
<keyword evidence="3" id="KW-1185">Reference proteome</keyword>
<evidence type="ECO:0000256" key="1">
    <source>
        <dbReference type="SAM" id="MobiDB-lite"/>
    </source>
</evidence>
<evidence type="ECO:0000313" key="2">
    <source>
        <dbReference type="EMBL" id="KAL1496023.1"/>
    </source>
</evidence>
<dbReference type="AlphaFoldDB" id="A0AB34IEZ5"/>
<evidence type="ECO:0000313" key="3">
    <source>
        <dbReference type="Proteomes" id="UP001515480"/>
    </source>
</evidence>
<gene>
    <name evidence="2" type="ORF">AB1Y20_014656</name>
</gene>
<evidence type="ECO:0008006" key="4">
    <source>
        <dbReference type="Google" id="ProtNLM"/>
    </source>
</evidence>
<feature type="compositionally biased region" description="Pro residues" evidence="1">
    <location>
        <begin position="135"/>
        <end position="158"/>
    </location>
</feature>